<evidence type="ECO:0000313" key="2">
    <source>
        <dbReference type="EMBL" id="BBI60215.1"/>
    </source>
</evidence>
<dbReference type="Proteomes" id="UP000320231">
    <property type="component" value="Chromosome"/>
</dbReference>
<name>A0A455U301_9GAMM</name>
<proteinExistence type="predicted"/>
<keyword evidence="1" id="KW-1133">Transmembrane helix</keyword>
<sequence>MGRDCIPVIASCFWSRVTNAAFTSAVIAGLLMFCVARFELLPMVGVIAGLFELLAAVGGVVLGLMAFGFCGRRVGLIVGALSAIVLAYFFIGFLQDYTVLMASLMAYGVSTIVCIGVSLMSSSKFDFSQIDQNVINYDPAKPATQA</sequence>
<keyword evidence="1" id="KW-0472">Membrane</keyword>
<protein>
    <submittedName>
        <fullName evidence="2">Uncharacterized protein</fullName>
    </submittedName>
</protein>
<feature type="transmembrane region" description="Helical" evidence="1">
    <location>
        <begin position="100"/>
        <end position="120"/>
    </location>
</feature>
<feature type="transmembrane region" description="Helical" evidence="1">
    <location>
        <begin position="44"/>
        <end position="67"/>
    </location>
</feature>
<gene>
    <name evidence="2" type="ORF">HSBAA_15210</name>
</gene>
<dbReference type="KEGG" id="hsr:HSBAA_15210"/>
<evidence type="ECO:0000256" key="1">
    <source>
        <dbReference type="SAM" id="Phobius"/>
    </source>
</evidence>
<feature type="transmembrane region" description="Helical" evidence="1">
    <location>
        <begin position="74"/>
        <end position="94"/>
    </location>
</feature>
<dbReference type="AlphaFoldDB" id="A0A455U301"/>
<evidence type="ECO:0000313" key="3">
    <source>
        <dbReference type="Proteomes" id="UP000320231"/>
    </source>
</evidence>
<keyword evidence="1" id="KW-0812">Transmembrane</keyword>
<feature type="transmembrane region" description="Helical" evidence="1">
    <location>
        <begin position="20"/>
        <end position="38"/>
    </location>
</feature>
<dbReference type="EMBL" id="AP019514">
    <property type="protein sequence ID" value="BBI60215.1"/>
    <property type="molecule type" value="Genomic_DNA"/>
</dbReference>
<organism evidence="2 3">
    <name type="scientific">Vreelandella sulfidaeris</name>
    <dbReference type="NCBI Taxonomy" id="115553"/>
    <lineage>
        <taxon>Bacteria</taxon>
        <taxon>Pseudomonadati</taxon>
        <taxon>Pseudomonadota</taxon>
        <taxon>Gammaproteobacteria</taxon>
        <taxon>Oceanospirillales</taxon>
        <taxon>Halomonadaceae</taxon>
        <taxon>Vreelandella</taxon>
    </lineage>
</organism>
<accession>A0A455U301</accession>
<reference evidence="2 3" key="1">
    <citation type="journal article" date="2019" name="Microbiol. Resour. Announc.">
        <title>Complete Genome Sequence of Halomonas sulfidaeris Strain Esulfide1 Isolated from a Metal Sulfide Rock at a Depth of 2,200 Meters, Obtained Using Nanopore Sequencing.</title>
        <authorList>
            <person name="Saito M."/>
            <person name="Nishigata A."/>
            <person name="Galipon J."/>
            <person name="Arakawa K."/>
        </authorList>
    </citation>
    <scope>NUCLEOTIDE SEQUENCE [LARGE SCALE GENOMIC DNA]</scope>
    <source>
        <strain evidence="2 3">ATCC BAA-803</strain>
    </source>
</reference>